<dbReference type="InterPro" id="IPR012337">
    <property type="entry name" value="RNaseH-like_sf"/>
</dbReference>
<dbReference type="SUPFAM" id="SSF82771">
    <property type="entry name" value="GIY-YIG endonuclease"/>
    <property type="match status" value="1"/>
</dbReference>
<dbReference type="GO" id="GO:0004527">
    <property type="term" value="F:exonuclease activity"/>
    <property type="evidence" value="ECO:0007669"/>
    <property type="project" value="UniProtKB-KW"/>
</dbReference>
<dbReference type="Gene3D" id="3.40.1440.10">
    <property type="entry name" value="GIY-YIG endonuclease"/>
    <property type="match status" value="1"/>
</dbReference>
<reference evidence="2 3" key="1">
    <citation type="submission" date="2020-11" db="EMBL/GenBank/DDBJ databases">
        <title>A novel isolate from a Black sea contaminated sediment with potential to produce alkanes: Plantactinospora alkalitolerans sp. nov.</title>
        <authorList>
            <person name="Carro L."/>
            <person name="Veyisoglu A."/>
            <person name="Guven K."/>
            <person name="Schumann P."/>
            <person name="Klenk H.-P."/>
            <person name="Sahin N."/>
        </authorList>
    </citation>
    <scope>NUCLEOTIDE SEQUENCE [LARGE SCALE GENOMIC DNA]</scope>
    <source>
        <strain evidence="2 3">S1510</strain>
    </source>
</reference>
<dbReference type="CDD" id="cd06127">
    <property type="entry name" value="DEDDh"/>
    <property type="match status" value="1"/>
</dbReference>
<keyword evidence="2" id="KW-0378">Hydrolase</keyword>
<evidence type="ECO:0000313" key="2">
    <source>
        <dbReference type="EMBL" id="MBF9127409.1"/>
    </source>
</evidence>
<dbReference type="PANTHER" id="PTHR30562">
    <property type="entry name" value="UVRC/OXIDOREDUCTASE"/>
    <property type="match status" value="1"/>
</dbReference>
<dbReference type="InterPro" id="IPR013520">
    <property type="entry name" value="Ribonucl_H"/>
</dbReference>
<dbReference type="SMART" id="SM00465">
    <property type="entry name" value="GIYc"/>
    <property type="match status" value="1"/>
</dbReference>
<name>A0ABS0GMX3_9ACTN</name>
<proteinExistence type="predicted"/>
<dbReference type="NCBIfam" id="NF005904">
    <property type="entry name" value="PRK07883.1-2"/>
    <property type="match status" value="1"/>
</dbReference>
<evidence type="ECO:0000313" key="3">
    <source>
        <dbReference type="Proteomes" id="UP000638560"/>
    </source>
</evidence>
<keyword evidence="2" id="KW-0269">Exonuclease</keyword>
<dbReference type="Proteomes" id="UP000638560">
    <property type="component" value="Unassembled WGS sequence"/>
</dbReference>
<dbReference type="SUPFAM" id="SSF53098">
    <property type="entry name" value="Ribonuclease H-like"/>
    <property type="match status" value="1"/>
</dbReference>
<dbReference type="SMART" id="SM00479">
    <property type="entry name" value="EXOIII"/>
    <property type="match status" value="1"/>
</dbReference>
<dbReference type="Pfam" id="PF00929">
    <property type="entry name" value="RNase_T"/>
    <property type="match status" value="1"/>
</dbReference>
<dbReference type="CDD" id="cd10434">
    <property type="entry name" value="GIY-YIG_UvrC_Cho"/>
    <property type="match status" value="1"/>
</dbReference>
<dbReference type="InterPro" id="IPR006054">
    <property type="entry name" value="DnaQ"/>
</dbReference>
<dbReference type="PROSITE" id="PS50164">
    <property type="entry name" value="GIY_YIG"/>
    <property type="match status" value="1"/>
</dbReference>
<dbReference type="PANTHER" id="PTHR30562:SF1">
    <property type="entry name" value="UVRABC SYSTEM PROTEIN C"/>
    <property type="match status" value="1"/>
</dbReference>
<gene>
    <name evidence="2" type="ORF">I0C86_00125</name>
</gene>
<feature type="domain" description="GIY-YIG" evidence="1">
    <location>
        <begin position="261"/>
        <end position="339"/>
    </location>
</feature>
<dbReference type="NCBIfam" id="TIGR00573">
    <property type="entry name" value="dnaq"/>
    <property type="match status" value="1"/>
</dbReference>
<keyword evidence="2" id="KW-0540">Nuclease</keyword>
<dbReference type="NCBIfam" id="NF005907">
    <property type="entry name" value="PRK07883.1-5"/>
    <property type="match status" value="1"/>
</dbReference>
<dbReference type="InterPro" id="IPR047296">
    <property type="entry name" value="GIY-YIG_UvrC_Cho"/>
</dbReference>
<dbReference type="EMBL" id="JADPUN010000019">
    <property type="protein sequence ID" value="MBF9127409.1"/>
    <property type="molecule type" value="Genomic_DNA"/>
</dbReference>
<sequence>MISPRRSLLTGTDETEVSYGALNLPAVVQPKYVQGTLDGLPAGESLPDGWPTDALALSQTTFVVLDLETTGGAPDGGGITEIGAVKVRGGEELGVLATLVNPGEPIPPFITVLTGITQAMLLPAPPIEQVLPSVLEFLHGAVLVAHNAPYDVGFLKAACARHGYTWPNPRVLDTAALARRVLTRDEVPNRKLGTLAAFFRTPHQPSHRALDDAKATVDVLHGLIARLGGHRVETLGDAIEFARAVTPTQRRKRHLADGLPRVPGVYIFRAADDRPLYVGTSGDIATRVRSYFTASEKRARISEMLAAAERVEAVECAHTLEAEVRELRLIGAHAPPYNRRSKFPERVVWLKLTSEPYPRLSVVRSLGPGDDAYLGPFSSRRSAELAAAGMHDAVPLRQCTPRLSVRTTSPACALAELGRCPAPCEHRISVPEYERQAAAPVRTAMVDDPQILVDALLARIEALAGAERYEEAGVVRGRLVAVLRATVRMQRLVGLTRIEELAAARRAADGGWEIAVIRHGRLAGAGTAPPGVPPRPVLDLVRATAETVLPGHGPVPSASAEESERILSWLERPDTRLVETSTGWASPARGAARFRDLLERAEAAARGQLPTERT</sequence>
<protein>
    <submittedName>
        <fullName evidence="2">DEDD exonuclease domain-containing protein</fullName>
    </submittedName>
</protein>
<dbReference type="InterPro" id="IPR036397">
    <property type="entry name" value="RNaseH_sf"/>
</dbReference>
<comment type="caution">
    <text evidence="2">The sequence shown here is derived from an EMBL/GenBank/DDBJ whole genome shotgun (WGS) entry which is preliminary data.</text>
</comment>
<dbReference type="Pfam" id="PF01541">
    <property type="entry name" value="GIY-YIG"/>
    <property type="match status" value="1"/>
</dbReference>
<keyword evidence="3" id="KW-1185">Reference proteome</keyword>
<dbReference type="NCBIfam" id="NF005905">
    <property type="entry name" value="PRK07883.1-3"/>
    <property type="match status" value="1"/>
</dbReference>
<dbReference type="InterPro" id="IPR050066">
    <property type="entry name" value="UvrABC_protein_C"/>
</dbReference>
<organism evidence="2 3">
    <name type="scientific">Plantactinospora alkalitolerans</name>
    <dbReference type="NCBI Taxonomy" id="2789879"/>
    <lineage>
        <taxon>Bacteria</taxon>
        <taxon>Bacillati</taxon>
        <taxon>Actinomycetota</taxon>
        <taxon>Actinomycetes</taxon>
        <taxon>Micromonosporales</taxon>
        <taxon>Micromonosporaceae</taxon>
        <taxon>Plantactinospora</taxon>
    </lineage>
</organism>
<dbReference type="Gene3D" id="3.30.420.10">
    <property type="entry name" value="Ribonuclease H-like superfamily/Ribonuclease H"/>
    <property type="match status" value="1"/>
</dbReference>
<dbReference type="InterPro" id="IPR035901">
    <property type="entry name" value="GIY-YIG_endonuc_sf"/>
</dbReference>
<evidence type="ECO:0000259" key="1">
    <source>
        <dbReference type="PROSITE" id="PS50164"/>
    </source>
</evidence>
<dbReference type="InterPro" id="IPR000305">
    <property type="entry name" value="GIY-YIG_endonuc"/>
</dbReference>
<accession>A0ABS0GMX3</accession>